<name>A0AAW1CTV6_9HEMI</name>
<dbReference type="InterPro" id="IPR011047">
    <property type="entry name" value="Quinoprotein_ADH-like_sf"/>
</dbReference>
<sequence length="415" mass="48555">MDPLEILPIEIVDYIWQMLDKQDLLSCLGVNNYWREVTQNVNKWRYYCDSNVLNEYSCWYDVFLNECKIKWCWKFGSFNDGFVIDDCKLFCCSEEYVYVVDTSNKLMKFHSSGKIIKYVDIPENCLKLYMINEDIALIVDRIYFDEIIIFNEDLDVLHRFNSKPDPCCSSGGRFWFRSADDNDLIVAYYGKTNENSERRIERLRLPIGTALTPITSGWSILNQGIVKILCGDNEKRIYKCDQTPMSRIFMTMFSNDKDIIVVIDKKIIAGKHVYCTVIIYRNGKKLIRADIPKQLRYWCFSGEYLVLASSKDISAIRLTNGDLSISNEIEGLEYTDYIYGVENLFRSRHVAYIIVDRCAYFSVYDVKKQNNIININCDRTMNMITTSLLDTLVCVNKMFVHLKDNNKVVVKTIKI</sequence>
<reference evidence="2 3" key="1">
    <citation type="submission" date="2022-12" db="EMBL/GenBank/DDBJ databases">
        <title>Chromosome-level genome assembly of true bugs.</title>
        <authorList>
            <person name="Ma L."/>
            <person name="Li H."/>
        </authorList>
    </citation>
    <scope>NUCLEOTIDE SEQUENCE [LARGE SCALE GENOMIC DNA]</scope>
    <source>
        <strain evidence="2">Lab_2022b</strain>
    </source>
</reference>
<dbReference type="SUPFAM" id="SSF50998">
    <property type="entry name" value="Quinoprotein alcohol dehydrogenase-like"/>
    <property type="match status" value="1"/>
</dbReference>
<dbReference type="Gene3D" id="1.20.1280.50">
    <property type="match status" value="1"/>
</dbReference>
<dbReference type="PROSITE" id="PS50181">
    <property type="entry name" value="FBOX"/>
    <property type="match status" value="1"/>
</dbReference>
<dbReference type="Proteomes" id="UP001461498">
    <property type="component" value="Unassembled WGS sequence"/>
</dbReference>
<dbReference type="SUPFAM" id="SSF81383">
    <property type="entry name" value="F-box domain"/>
    <property type="match status" value="1"/>
</dbReference>
<keyword evidence="3" id="KW-1185">Reference proteome</keyword>
<accession>A0AAW1CTV6</accession>
<comment type="caution">
    <text evidence="2">The sequence shown here is derived from an EMBL/GenBank/DDBJ whole genome shotgun (WGS) entry which is preliminary data.</text>
</comment>
<gene>
    <name evidence="2" type="ORF">O3M35_001546</name>
</gene>
<proteinExistence type="predicted"/>
<evidence type="ECO:0000259" key="1">
    <source>
        <dbReference type="PROSITE" id="PS50181"/>
    </source>
</evidence>
<dbReference type="InterPro" id="IPR001810">
    <property type="entry name" value="F-box_dom"/>
</dbReference>
<evidence type="ECO:0000313" key="2">
    <source>
        <dbReference type="EMBL" id="KAK9500253.1"/>
    </source>
</evidence>
<protein>
    <recommendedName>
        <fullName evidence="1">F-box domain-containing protein</fullName>
    </recommendedName>
</protein>
<feature type="domain" description="F-box" evidence="1">
    <location>
        <begin position="1"/>
        <end position="47"/>
    </location>
</feature>
<organism evidence="2 3">
    <name type="scientific">Rhynocoris fuscipes</name>
    <dbReference type="NCBI Taxonomy" id="488301"/>
    <lineage>
        <taxon>Eukaryota</taxon>
        <taxon>Metazoa</taxon>
        <taxon>Ecdysozoa</taxon>
        <taxon>Arthropoda</taxon>
        <taxon>Hexapoda</taxon>
        <taxon>Insecta</taxon>
        <taxon>Pterygota</taxon>
        <taxon>Neoptera</taxon>
        <taxon>Paraneoptera</taxon>
        <taxon>Hemiptera</taxon>
        <taxon>Heteroptera</taxon>
        <taxon>Panheteroptera</taxon>
        <taxon>Cimicomorpha</taxon>
        <taxon>Reduviidae</taxon>
        <taxon>Harpactorinae</taxon>
        <taxon>Harpactorini</taxon>
        <taxon>Rhynocoris</taxon>
    </lineage>
</organism>
<dbReference type="EMBL" id="JAPXFL010000010">
    <property type="protein sequence ID" value="KAK9500253.1"/>
    <property type="molecule type" value="Genomic_DNA"/>
</dbReference>
<dbReference type="AlphaFoldDB" id="A0AAW1CTV6"/>
<evidence type="ECO:0000313" key="3">
    <source>
        <dbReference type="Proteomes" id="UP001461498"/>
    </source>
</evidence>
<dbReference type="InterPro" id="IPR036047">
    <property type="entry name" value="F-box-like_dom_sf"/>
</dbReference>